<keyword evidence="2" id="KW-1185">Reference proteome</keyword>
<proteinExistence type="predicted"/>
<comment type="caution">
    <text evidence="1">The sequence shown here is derived from an EMBL/GenBank/DDBJ whole genome shotgun (WGS) entry which is preliminary data.</text>
</comment>
<protein>
    <submittedName>
        <fullName evidence="1">Uncharacterized protein</fullName>
    </submittedName>
</protein>
<accession>A0A934SAB8</accession>
<dbReference type="AlphaFoldDB" id="A0A934SAB8"/>
<dbReference type="Proteomes" id="UP000603141">
    <property type="component" value="Unassembled WGS sequence"/>
</dbReference>
<gene>
    <name evidence="1" type="ORF">JIN85_15315</name>
</gene>
<reference evidence="1" key="1">
    <citation type="submission" date="2021-01" db="EMBL/GenBank/DDBJ databases">
        <title>Modified the classification status of verrucomicrobia.</title>
        <authorList>
            <person name="Feng X."/>
        </authorList>
    </citation>
    <scope>NUCLEOTIDE SEQUENCE</scope>
    <source>
        <strain evidence="1">KCTC 22041</strain>
    </source>
</reference>
<sequence>MPACRSKFSPKPEKNKLFESWNWDAARSILSAKDAPKYEKYILSANK</sequence>
<name>A0A934SAB8_9BACT</name>
<dbReference type="RefSeq" id="WP_200272279.1">
    <property type="nucleotide sequence ID" value="NZ_JAENIJ010000027.1"/>
</dbReference>
<organism evidence="1 2">
    <name type="scientific">Luteolibacter pohnpeiensis</name>
    <dbReference type="NCBI Taxonomy" id="454153"/>
    <lineage>
        <taxon>Bacteria</taxon>
        <taxon>Pseudomonadati</taxon>
        <taxon>Verrucomicrobiota</taxon>
        <taxon>Verrucomicrobiia</taxon>
        <taxon>Verrucomicrobiales</taxon>
        <taxon>Verrucomicrobiaceae</taxon>
        <taxon>Luteolibacter</taxon>
    </lineage>
</organism>
<evidence type="ECO:0000313" key="1">
    <source>
        <dbReference type="EMBL" id="MBK1883786.1"/>
    </source>
</evidence>
<evidence type="ECO:0000313" key="2">
    <source>
        <dbReference type="Proteomes" id="UP000603141"/>
    </source>
</evidence>
<dbReference type="EMBL" id="JAENIJ010000027">
    <property type="protein sequence ID" value="MBK1883786.1"/>
    <property type="molecule type" value="Genomic_DNA"/>
</dbReference>